<accession>A0ACC1R1R6</accession>
<keyword evidence="2" id="KW-1185">Reference proteome</keyword>
<evidence type="ECO:0000313" key="1">
    <source>
        <dbReference type="EMBL" id="KAJ3496297.1"/>
    </source>
</evidence>
<dbReference type="EMBL" id="JANAKD010000203">
    <property type="protein sequence ID" value="KAJ3496297.1"/>
    <property type="molecule type" value="Genomic_DNA"/>
</dbReference>
<reference evidence="1" key="1">
    <citation type="submission" date="2022-07" db="EMBL/GenBank/DDBJ databases">
        <title>Genome Sequence of Lecanicillium saksenae.</title>
        <authorList>
            <person name="Buettner E."/>
        </authorList>
    </citation>
    <scope>NUCLEOTIDE SEQUENCE</scope>
    <source>
        <strain evidence="1">VT-O1</strain>
    </source>
</reference>
<name>A0ACC1R1R6_9HYPO</name>
<proteinExistence type="predicted"/>
<protein>
    <submittedName>
        <fullName evidence="1">Uncharacterized protein</fullName>
    </submittedName>
</protein>
<dbReference type="Proteomes" id="UP001148737">
    <property type="component" value="Unassembled WGS sequence"/>
</dbReference>
<gene>
    <name evidence="1" type="ORF">NLG97_g2760</name>
</gene>
<organism evidence="1 2">
    <name type="scientific">Lecanicillium saksenae</name>
    <dbReference type="NCBI Taxonomy" id="468837"/>
    <lineage>
        <taxon>Eukaryota</taxon>
        <taxon>Fungi</taxon>
        <taxon>Dikarya</taxon>
        <taxon>Ascomycota</taxon>
        <taxon>Pezizomycotina</taxon>
        <taxon>Sordariomycetes</taxon>
        <taxon>Hypocreomycetidae</taxon>
        <taxon>Hypocreales</taxon>
        <taxon>Cordycipitaceae</taxon>
        <taxon>Lecanicillium</taxon>
    </lineage>
</organism>
<sequence>MDAFDNLTYRQALEAQLDELQKAQTELKGKGRAGEPSDYDVFLEEQVRMLGHAIQSCHGHEHTRRYADHCEAVRHAPPCLQPGVTPRTSLDRPSHARPSLAKASPAKSSPTRSSPTRSSPGRTSRVRTSLARPSLVPLPPSRKKKHKTSKSRPWYKRIRGRFRLFWMFQLSVDYGTKIRQAAAYTHRLPPCTMVEDPILPSSSKAPLHATPSSSKYPRNSTPAKKSPADKKPADDRGLPICDICYEPHDRGRLTYAPCRHVYCPDCLCNLFETAATVESRYPPHCCTQEILLETAIKWLPAKLLRLFKAKQVEYATENRLYCSNKFCFQFIPPSKISGGDGYCEKCGRLTCERCKNEAHTGKCTMSSSQPPEFQYLEEEYGYKRCHKCNQLLSISYGCNHMECVCGAHLCYSCGMEWKTCDCPYADENLVTRQSTINPLPRHNNRIDEQAGTITAIHDKAYALVNDCLATVQSVGGKLSSLDARLMLLLGLCVILMGLYLFLGVGAISRRWAIILQAVSGKKTSSFSISFDRPTFGGASWRQPEASSWARWWKRTAS</sequence>
<evidence type="ECO:0000313" key="2">
    <source>
        <dbReference type="Proteomes" id="UP001148737"/>
    </source>
</evidence>
<comment type="caution">
    <text evidence="1">The sequence shown here is derived from an EMBL/GenBank/DDBJ whole genome shotgun (WGS) entry which is preliminary data.</text>
</comment>